<evidence type="ECO:0000256" key="5">
    <source>
        <dbReference type="ARBA" id="ARBA00023277"/>
    </source>
</evidence>
<dbReference type="AlphaFoldDB" id="A0A7Y0LBS2"/>
<comment type="subunit">
    <text evidence="3">Homotrimer.</text>
</comment>
<sequence length="202" mass="21224">MKLATLLSASPIIAILRGLTTQHAAEIGKLLYQAGIRIIEVPLNRPDAFNAIEVLANTLPDDCLIGAGTVVKLTDIEKVADAGGQLIVSPHCDTGIIEQSLNLGLVSLPGIATATEAFKAFNAGATTLKVYPANSYGPKHIQALKTVLPNHSQLIAVGGVKLNEIDLWLKHNASGVGIGNELFQQGDTPFDVTSKLSVLSQN</sequence>
<keyword evidence="7" id="KW-1185">Reference proteome</keyword>
<gene>
    <name evidence="6" type="ORF">HII17_01260</name>
</gene>
<dbReference type="Proteomes" id="UP000568664">
    <property type="component" value="Unassembled WGS sequence"/>
</dbReference>
<dbReference type="NCBIfam" id="NF006600">
    <property type="entry name" value="PRK09140.1"/>
    <property type="match status" value="1"/>
</dbReference>
<proteinExistence type="inferred from homology"/>
<dbReference type="EMBL" id="JABBXH010000001">
    <property type="protein sequence ID" value="NMP30175.1"/>
    <property type="molecule type" value="Genomic_DNA"/>
</dbReference>
<dbReference type="PANTHER" id="PTHR30246">
    <property type="entry name" value="2-KETO-3-DEOXY-6-PHOSPHOGLUCONATE ALDOLASE"/>
    <property type="match status" value="1"/>
</dbReference>
<dbReference type="EC" id="4.1.2.21" evidence="6"/>
<accession>A0A7Y0LBS2</accession>
<dbReference type="RefSeq" id="WP_169073512.1">
    <property type="nucleotide sequence ID" value="NZ_JABBXH010000001.1"/>
</dbReference>
<evidence type="ECO:0000256" key="2">
    <source>
        <dbReference type="ARBA" id="ARBA00006906"/>
    </source>
</evidence>
<evidence type="ECO:0000313" key="6">
    <source>
        <dbReference type="EMBL" id="NMP30175.1"/>
    </source>
</evidence>
<organism evidence="6 7">
    <name type="scientific">Thalassotalea algicola</name>
    <dbReference type="NCBI Taxonomy" id="2716224"/>
    <lineage>
        <taxon>Bacteria</taxon>
        <taxon>Pseudomonadati</taxon>
        <taxon>Pseudomonadota</taxon>
        <taxon>Gammaproteobacteria</taxon>
        <taxon>Alteromonadales</taxon>
        <taxon>Colwelliaceae</taxon>
        <taxon>Thalassotalea</taxon>
    </lineage>
</organism>
<dbReference type="CDD" id="cd00452">
    <property type="entry name" value="KDPG_aldolase"/>
    <property type="match status" value="1"/>
</dbReference>
<protein>
    <submittedName>
        <fullName evidence="6">2-dehydro-3-deoxy-6-phosphogalactonate aldolase</fullName>
        <ecNumber evidence="6">4.1.2.21</ecNumber>
    </submittedName>
</protein>
<dbReference type="GO" id="GO:0008674">
    <property type="term" value="F:2-dehydro-3-deoxy-6-phosphogalactonate aldolase activity"/>
    <property type="evidence" value="ECO:0007669"/>
    <property type="project" value="UniProtKB-EC"/>
</dbReference>
<comment type="caution">
    <text evidence="6">The sequence shown here is derived from an EMBL/GenBank/DDBJ whole genome shotgun (WGS) entry which is preliminary data.</text>
</comment>
<evidence type="ECO:0000256" key="3">
    <source>
        <dbReference type="ARBA" id="ARBA00011233"/>
    </source>
</evidence>
<keyword evidence="4 6" id="KW-0456">Lyase</keyword>
<comment type="similarity">
    <text evidence="2">Belongs to the KHG/KDPG aldolase family.</text>
</comment>
<name>A0A7Y0LBS2_9GAMM</name>
<dbReference type="Pfam" id="PF01081">
    <property type="entry name" value="Aldolase"/>
    <property type="match status" value="1"/>
</dbReference>
<evidence type="ECO:0000256" key="1">
    <source>
        <dbReference type="ARBA" id="ARBA00004761"/>
    </source>
</evidence>
<keyword evidence="5" id="KW-0119">Carbohydrate metabolism</keyword>
<dbReference type="SUPFAM" id="SSF51569">
    <property type="entry name" value="Aldolase"/>
    <property type="match status" value="1"/>
</dbReference>
<dbReference type="InterPro" id="IPR013785">
    <property type="entry name" value="Aldolase_TIM"/>
</dbReference>
<dbReference type="PANTHER" id="PTHR30246:SF1">
    <property type="entry name" value="2-DEHYDRO-3-DEOXY-6-PHOSPHOGALACTONATE ALDOLASE-RELATED"/>
    <property type="match status" value="1"/>
</dbReference>
<evidence type="ECO:0000313" key="7">
    <source>
        <dbReference type="Proteomes" id="UP000568664"/>
    </source>
</evidence>
<dbReference type="Gene3D" id="3.20.20.70">
    <property type="entry name" value="Aldolase class I"/>
    <property type="match status" value="1"/>
</dbReference>
<comment type="pathway">
    <text evidence="1">Carbohydrate acid metabolism.</text>
</comment>
<evidence type="ECO:0000256" key="4">
    <source>
        <dbReference type="ARBA" id="ARBA00023239"/>
    </source>
</evidence>
<reference evidence="6 7" key="1">
    <citation type="submission" date="2020-04" db="EMBL/GenBank/DDBJ databases">
        <title>Thalassotalea sp. M1531, isolated from the surface of marine red alga.</title>
        <authorList>
            <person name="Pang L."/>
            <person name="Lu D.-C."/>
        </authorList>
    </citation>
    <scope>NUCLEOTIDE SEQUENCE [LARGE SCALE GENOMIC DNA]</scope>
    <source>
        <strain evidence="6 7">M1531</strain>
    </source>
</reference>
<dbReference type="InterPro" id="IPR000887">
    <property type="entry name" value="Aldlse_KDPG_KHG"/>
</dbReference>